<dbReference type="Proteomes" id="UP000029392">
    <property type="component" value="Unassembled WGS sequence"/>
</dbReference>
<evidence type="ECO:0000313" key="1">
    <source>
        <dbReference type="EMBL" id="KFN52059.1"/>
    </source>
</evidence>
<dbReference type="InterPro" id="IPR030976">
    <property type="entry name" value="Mod_pep_NH_fam"/>
</dbReference>
<sequence>MPFKLSDESAAALLDKLSSDDDFRDLFQKDPRQALAAVGHKPAADASVDEGLWSCLSVSKLASKADIRASRDTLRKQLVTAQAGAHPITLETPQR</sequence>
<protein>
    <submittedName>
        <fullName evidence="1">Uncharacterized protein</fullName>
    </submittedName>
</protein>
<dbReference type="PATRIC" id="fig|1384054.3.peg.319"/>
<evidence type="ECO:0000313" key="2">
    <source>
        <dbReference type="Proteomes" id="UP000029392"/>
    </source>
</evidence>
<comment type="caution">
    <text evidence="1">The sequence shown here is derived from an EMBL/GenBank/DDBJ whole genome shotgun (WGS) entry which is preliminary data.</text>
</comment>
<dbReference type="AlphaFoldDB" id="A0A091BML8"/>
<dbReference type="EMBL" id="AVCH01000011">
    <property type="protein sequence ID" value="KFN52059.1"/>
    <property type="molecule type" value="Genomic_DNA"/>
</dbReference>
<organism evidence="1 2">
    <name type="scientific">Arenimonas malthae CC-JY-1</name>
    <dbReference type="NCBI Taxonomy" id="1384054"/>
    <lineage>
        <taxon>Bacteria</taxon>
        <taxon>Pseudomonadati</taxon>
        <taxon>Pseudomonadota</taxon>
        <taxon>Gammaproteobacteria</taxon>
        <taxon>Lysobacterales</taxon>
        <taxon>Lysobacteraceae</taxon>
        <taxon>Arenimonas</taxon>
    </lineage>
</organism>
<dbReference type="RefSeq" id="WP_052385593.1">
    <property type="nucleotide sequence ID" value="NZ_AVCH01000011.1"/>
</dbReference>
<gene>
    <name evidence="1" type="ORF">N790_03760</name>
</gene>
<keyword evidence="2" id="KW-1185">Reference proteome</keyword>
<reference evidence="1 2" key="1">
    <citation type="submission" date="2013-09" db="EMBL/GenBank/DDBJ databases">
        <title>Genome sequencing of Arenimonas malthae.</title>
        <authorList>
            <person name="Chen F."/>
            <person name="Wang G."/>
        </authorList>
    </citation>
    <scope>NUCLEOTIDE SEQUENCE [LARGE SCALE GENOMIC DNA]</scope>
    <source>
        <strain evidence="1 2">CC-JY-1</strain>
    </source>
</reference>
<dbReference type="eggNOG" id="ENOG5031FDE">
    <property type="taxonomic scope" value="Bacteria"/>
</dbReference>
<accession>A0A091BML8</accession>
<proteinExistence type="predicted"/>
<dbReference type="NCBIfam" id="TIGR04509">
    <property type="entry name" value="mod_pep_NH_fam"/>
    <property type="match status" value="1"/>
</dbReference>
<name>A0A091BML8_9GAMM</name>